<evidence type="ECO:0000256" key="5">
    <source>
        <dbReference type="PIRNR" id="PIRNR000915"/>
    </source>
</evidence>
<dbReference type="PANTHER" id="PTHR19288:SF46">
    <property type="entry name" value="HALOACID DEHALOGENASE-LIKE HYDROLASE DOMAIN-CONTAINING PROTEIN 2"/>
    <property type="match status" value="1"/>
</dbReference>
<name>A0A3R9QH27_9BACI</name>
<dbReference type="EC" id="3.1.3.-" evidence="5"/>
<dbReference type="AlphaFoldDB" id="A0A3R9QH27"/>
<dbReference type="InterPro" id="IPR006357">
    <property type="entry name" value="HAD-SF_hydro_IIA"/>
</dbReference>
<dbReference type="PANTHER" id="PTHR19288">
    <property type="entry name" value="4-NITROPHENYLPHOSPHATASE-RELATED"/>
    <property type="match status" value="1"/>
</dbReference>
<feature type="binding site" evidence="8">
    <location>
        <position position="10"/>
    </location>
    <ligand>
        <name>Mg(2+)</name>
        <dbReference type="ChEBI" id="CHEBI:18420"/>
    </ligand>
</feature>
<evidence type="ECO:0000256" key="6">
    <source>
        <dbReference type="PIRSR" id="PIRSR000915-1"/>
    </source>
</evidence>
<dbReference type="Gene3D" id="3.40.50.1000">
    <property type="entry name" value="HAD superfamily/HAD-like"/>
    <property type="match status" value="2"/>
</dbReference>
<comment type="cofactor">
    <cofactor evidence="8">
        <name>Mg(2+)</name>
        <dbReference type="ChEBI" id="CHEBI:18420"/>
    </cofactor>
    <text evidence="8">Divalent metal ions. Mg(2+) is the most effective.</text>
</comment>
<evidence type="ECO:0000256" key="4">
    <source>
        <dbReference type="ARBA" id="ARBA00022842"/>
    </source>
</evidence>
<dbReference type="SFLD" id="SFLDG01139">
    <property type="entry name" value="C2.A:_Pyridoxal_Phosphate_Phos"/>
    <property type="match status" value="1"/>
</dbReference>
<comment type="function">
    <text evidence="5">Catalyzes the dephosphorylation of 2-6 carbon acid sugars in vitro.</text>
</comment>
<comment type="similarity">
    <text evidence="1 5">Belongs to the HAD-like hydrolase superfamily. NagD family.</text>
</comment>
<keyword evidence="3 9" id="KW-0378">Hydrolase</keyword>
<feature type="binding site" evidence="8">
    <location>
        <position position="12"/>
    </location>
    <ligand>
        <name>Mg(2+)</name>
        <dbReference type="ChEBI" id="CHEBI:18420"/>
    </ligand>
</feature>
<dbReference type="Proteomes" id="UP000275076">
    <property type="component" value="Unassembled WGS sequence"/>
</dbReference>
<evidence type="ECO:0000256" key="3">
    <source>
        <dbReference type="ARBA" id="ARBA00022801"/>
    </source>
</evidence>
<feature type="active site" description="Nucleophile" evidence="6">
    <location>
        <position position="10"/>
    </location>
</feature>
<gene>
    <name evidence="9" type="ORF">D7Z54_26205</name>
</gene>
<dbReference type="NCBIfam" id="TIGR01460">
    <property type="entry name" value="HAD-SF-IIA"/>
    <property type="match status" value="1"/>
</dbReference>
<proteinExistence type="inferred from homology"/>
<dbReference type="InterPro" id="IPR023214">
    <property type="entry name" value="HAD_sf"/>
</dbReference>
<comment type="caution">
    <text evidence="9">The sequence shown here is derived from an EMBL/GenBank/DDBJ whole genome shotgun (WGS) entry which is preliminary data.</text>
</comment>
<evidence type="ECO:0000313" key="9">
    <source>
        <dbReference type="EMBL" id="RSL30337.1"/>
    </source>
</evidence>
<keyword evidence="10" id="KW-1185">Reference proteome</keyword>
<accession>A0A3R9QH27</accession>
<dbReference type="PIRSF" id="PIRSF000915">
    <property type="entry name" value="PGP-type_phosphatase"/>
    <property type="match status" value="1"/>
</dbReference>
<dbReference type="Pfam" id="PF13344">
    <property type="entry name" value="Hydrolase_6"/>
    <property type="match status" value="1"/>
</dbReference>
<keyword evidence="2 5" id="KW-0479">Metal-binding</keyword>
<dbReference type="GO" id="GO:0046872">
    <property type="term" value="F:metal ion binding"/>
    <property type="evidence" value="ECO:0007669"/>
    <property type="project" value="UniProtKB-KW"/>
</dbReference>
<reference evidence="9 10" key="1">
    <citation type="submission" date="2018-10" db="EMBL/GenBank/DDBJ databases">
        <title>Draft genome sequence of Bacillus salarius IM0101, isolated from a hypersaline soil in Inner Mongolia, China.</title>
        <authorList>
            <person name="Yamprayoonswat W."/>
            <person name="Boonvisut S."/>
            <person name="Jumpathong W."/>
            <person name="Sittihan S."/>
            <person name="Ruangsuj P."/>
            <person name="Wanthongcharoen S."/>
            <person name="Thongpramul N."/>
            <person name="Pimmason S."/>
            <person name="Yu B."/>
            <person name="Yasawong M."/>
        </authorList>
    </citation>
    <scope>NUCLEOTIDE SEQUENCE [LARGE SCALE GENOMIC DNA]</scope>
    <source>
        <strain evidence="9 10">IM0101</strain>
    </source>
</reference>
<evidence type="ECO:0000256" key="2">
    <source>
        <dbReference type="ARBA" id="ARBA00022723"/>
    </source>
</evidence>
<dbReference type="EMBL" id="RBVX01000038">
    <property type="protein sequence ID" value="RSL30337.1"/>
    <property type="molecule type" value="Genomic_DNA"/>
</dbReference>
<dbReference type="NCBIfam" id="TIGR01457">
    <property type="entry name" value="HAD-SF-IIA-hyp2"/>
    <property type="match status" value="1"/>
</dbReference>
<dbReference type="FunFam" id="3.40.50.1000:FF:000053">
    <property type="entry name" value="TIGR01457 family HAD hydrolase"/>
    <property type="match status" value="1"/>
</dbReference>
<feature type="binding site" evidence="8">
    <location>
        <position position="206"/>
    </location>
    <ligand>
        <name>Mg(2+)</name>
        <dbReference type="ChEBI" id="CHEBI:18420"/>
    </ligand>
</feature>
<organism evidence="9 10">
    <name type="scientific">Salibacterium salarium</name>
    <dbReference type="NCBI Taxonomy" id="284579"/>
    <lineage>
        <taxon>Bacteria</taxon>
        <taxon>Bacillati</taxon>
        <taxon>Bacillota</taxon>
        <taxon>Bacilli</taxon>
        <taxon>Bacillales</taxon>
        <taxon>Bacillaceae</taxon>
    </lineage>
</organism>
<dbReference type="GO" id="GO:0016791">
    <property type="term" value="F:phosphatase activity"/>
    <property type="evidence" value="ECO:0007669"/>
    <property type="project" value="TreeGrafter"/>
</dbReference>
<dbReference type="CDD" id="cd07530">
    <property type="entry name" value="HAD_Pase_UmpH-like"/>
    <property type="match status" value="1"/>
</dbReference>
<evidence type="ECO:0000313" key="10">
    <source>
        <dbReference type="Proteomes" id="UP000275076"/>
    </source>
</evidence>
<evidence type="ECO:0000256" key="8">
    <source>
        <dbReference type="PIRSR" id="PIRSR000915-3"/>
    </source>
</evidence>
<feature type="active site" description="Proton donor" evidence="6">
    <location>
        <position position="12"/>
    </location>
</feature>
<sequence length="258" mass="27695">MKSYQGYLIDLDGTMYRGKEPIPEAVTFVKELQSQRIPYLFVTNNSSATPEDVALKLQNMGVPCREDHVLTTSLATAEYLSAQSVKQSAYVIGEDGLKEAVRSAGIVVEEENPGFVVIGIDRSVTYQKLANACIAVRNGAHFVSTNADVALPSEKGFLPGNGAVTSVVTISTGTEPVFIGKPEKIMIEQAVDILGVPSEQTAVIGDNYETDIKAGINAGLDTIHVGTGVTTREALLEKPIQPTYAISSLQDWNITTPY</sequence>
<keyword evidence="4 5" id="KW-0460">Magnesium</keyword>
<dbReference type="Pfam" id="PF13242">
    <property type="entry name" value="Hydrolase_like"/>
    <property type="match status" value="1"/>
</dbReference>
<dbReference type="InterPro" id="IPR036412">
    <property type="entry name" value="HAD-like_sf"/>
</dbReference>
<protein>
    <recommendedName>
        <fullName evidence="5">Acid sugar phosphatase</fullName>
        <ecNumber evidence="5">3.1.3.-</ecNumber>
    </recommendedName>
</protein>
<feature type="binding site" evidence="7">
    <location>
        <position position="181"/>
    </location>
    <ligand>
        <name>substrate</name>
    </ligand>
</feature>
<dbReference type="SUPFAM" id="SSF56784">
    <property type="entry name" value="HAD-like"/>
    <property type="match status" value="1"/>
</dbReference>
<dbReference type="OrthoDB" id="9810449at2"/>
<dbReference type="GO" id="GO:0005737">
    <property type="term" value="C:cytoplasm"/>
    <property type="evidence" value="ECO:0007669"/>
    <property type="project" value="TreeGrafter"/>
</dbReference>
<evidence type="ECO:0000256" key="7">
    <source>
        <dbReference type="PIRSR" id="PIRSR000915-2"/>
    </source>
</evidence>
<dbReference type="RefSeq" id="WP_125560689.1">
    <property type="nucleotide sequence ID" value="NZ_RBVX01000038.1"/>
</dbReference>
<evidence type="ECO:0000256" key="1">
    <source>
        <dbReference type="ARBA" id="ARBA00006696"/>
    </source>
</evidence>
<dbReference type="SFLD" id="SFLDS00003">
    <property type="entry name" value="Haloacid_Dehalogenase"/>
    <property type="match status" value="1"/>
</dbReference>
<dbReference type="InterPro" id="IPR006354">
    <property type="entry name" value="HAD-SF_hydro_IIA_hyp1"/>
</dbReference>